<proteinExistence type="predicted"/>
<name>A0A5B9QP80_9BACT</name>
<evidence type="ECO:0000313" key="2">
    <source>
        <dbReference type="Proteomes" id="UP000325286"/>
    </source>
</evidence>
<protein>
    <submittedName>
        <fullName evidence="1">Uncharacterized protein</fullName>
    </submittedName>
</protein>
<keyword evidence="2" id="KW-1185">Reference proteome</keyword>
<dbReference type="KEGG" id="rul:UC8_28460"/>
<accession>A0A5B9QP80</accession>
<evidence type="ECO:0000313" key="1">
    <source>
        <dbReference type="EMBL" id="QEG40828.1"/>
    </source>
</evidence>
<gene>
    <name evidence="1" type="ORF">UC8_28460</name>
</gene>
<dbReference type="AlphaFoldDB" id="A0A5B9QP80"/>
<dbReference type="Proteomes" id="UP000325286">
    <property type="component" value="Chromosome"/>
</dbReference>
<organism evidence="1 2">
    <name type="scientific">Roseimaritima ulvae</name>
    <dbReference type="NCBI Taxonomy" id="980254"/>
    <lineage>
        <taxon>Bacteria</taxon>
        <taxon>Pseudomonadati</taxon>
        <taxon>Planctomycetota</taxon>
        <taxon>Planctomycetia</taxon>
        <taxon>Pirellulales</taxon>
        <taxon>Pirellulaceae</taxon>
        <taxon>Roseimaritima</taxon>
    </lineage>
</organism>
<reference evidence="1 2" key="1">
    <citation type="submission" date="2019-08" db="EMBL/GenBank/DDBJ databases">
        <title>Deep-cultivation of Planctomycetes and their phenomic and genomic characterization uncovers novel biology.</title>
        <authorList>
            <person name="Wiegand S."/>
            <person name="Jogler M."/>
            <person name="Boedeker C."/>
            <person name="Pinto D."/>
            <person name="Vollmers J."/>
            <person name="Rivas-Marin E."/>
            <person name="Kohn T."/>
            <person name="Peeters S.H."/>
            <person name="Heuer A."/>
            <person name="Rast P."/>
            <person name="Oberbeckmann S."/>
            <person name="Bunk B."/>
            <person name="Jeske O."/>
            <person name="Meyerdierks A."/>
            <person name="Storesund J.E."/>
            <person name="Kallscheuer N."/>
            <person name="Luecker S."/>
            <person name="Lage O.M."/>
            <person name="Pohl T."/>
            <person name="Merkel B.J."/>
            <person name="Hornburger P."/>
            <person name="Mueller R.-W."/>
            <person name="Bruemmer F."/>
            <person name="Labrenz M."/>
            <person name="Spormann A.M."/>
            <person name="Op den Camp H."/>
            <person name="Overmann J."/>
            <person name="Amann R."/>
            <person name="Jetten M.S.M."/>
            <person name="Mascher T."/>
            <person name="Medema M.H."/>
            <person name="Devos D.P."/>
            <person name="Kaster A.-K."/>
            <person name="Ovreas L."/>
            <person name="Rohde M."/>
            <person name="Galperin M.Y."/>
            <person name="Jogler C."/>
        </authorList>
    </citation>
    <scope>NUCLEOTIDE SEQUENCE [LARGE SCALE GENOMIC DNA]</scope>
    <source>
        <strain evidence="1 2">UC8</strain>
    </source>
</reference>
<sequence>MISVMETILPGILSLIHCKVTWVRLDEMPSQTMYLAGACSLCLGRMGALMTAY</sequence>
<dbReference type="EMBL" id="CP042914">
    <property type="protein sequence ID" value="QEG40828.1"/>
    <property type="molecule type" value="Genomic_DNA"/>
</dbReference>